<feature type="compositionally biased region" description="Basic and acidic residues" evidence="18">
    <location>
        <begin position="488"/>
        <end position="503"/>
    </location>
</feature>
<feature type="region of interest" description="Disordered" evidence="18">
    <location>
        <begin position="159"/>
        <end position="234"/>
    </location>
</feature>
<gene>
    <name evidence="22" type="primary">KSR1</name>
</gene>
<evidence type="ECO:0000256" key="8">
    <source>
        <dbReference type="ARBA" id="ARBA00022679"/>
    </source>
</evidence>
<dbReference type="InterPro" id="IPR050167">
    <property type="entry name" value="Ser_Thr_protein_kinase"/>
</dbReference>
<protein>
    <recommendedName>
        <fullName evidence="4">non-specific serine/threonine protein kinase</fullName>
        <ecNumber evidence="4">2.7.11.1</ecNumber>
    </recommendedName>
</protein>
<evidence type="ECO:0000256" key="15">
    <source>
        <dbReference type="ARBA" id="ARBA00023136"/>
    </source>
</evidence>
<dbReference type="GO" id="GO:0007265">
    <property type="term" value="P:Ras protein signal transduction"/>
    <property type="evidence" value="ECO:0007669"/>
    <property type="project" value="TreeGrafter"/>
</dbReference>
<comment type="catalytic activity">
    <reaction evidence="17">
        <text>L-seryl-[protein] + ATP = O-phospho-L-seryl-[protein] + ADP + H(+)</text>
        <dbReference type="Rhea" id="RHEA:17989"/>
        <dbReference type="Rhea" id="RHEA-COMP:9863"/>
        <dbReference type="Rhea" id="RHEA-COMP:11604"/>
        <dbReference type="ChEBI" id="CHEBI:15378"/>
        <dbReference type="ChEBI" id="CHEBI:29999"/>
        <dbReference type="ChEBI" id="CHEBI:30616"/>
        <dbReference type="ChEBI" id="CHEBI:83421"/>
        <dbReference type="ChEBI" id="CHEBI:456216"/>
        <dbReference type="EC" id="2.7.11.1"/>
    </reaction>
</comment>
<evidence type="ECO:0000256" key="14">
    <source>
        <dbReference type="ARBA" id="ARBA00022840"/>
    </source>
</evidence>
<keyword evidence="15" id="KW-0472">Membrane</keyword>
<keyword evidence="12 22" id="KW-0418">Kinase</keyword>
<evidence type="ECO:0000313" key="21">
    <source>
        <dbReference type="Proteomes" id="UP000252040"/>
    </source>
</evidence>
<dbReference type="SMART" id="SM00220">
    <property type="entry name" value="S_TKc"/>
    <property type="match status" value="1"/>
</dbReference>
<evidence type="ECO:0000256" key="4">
    <source>
        <dbReference type="ARBA" id="ARBA00012513"/>
    </source>
</evidence>
<keyword evidence="6" id="KW-0723">Serine/threonine-protein kinase</keyword>
<dbReference type="InterPro" id="IPR001245">
    <property type="entry name" value="Ser-Thr/Tyr_kinase_cat_dom"/>
</dbReference>
<feature type="compositionally biased region" description="Low complexity" evidence="18">
    <location>
        <begin position="177"/>
        <end position="190"/>
    </location>
</feature>
<dbReference type="PROSITE" id="PS00479">
    <property type="entry name" value="ZF_DAG_PE_1"/>
    <property type="match status" value="1"/>
</dbReference>
<evidence type="ECO:0000256" key="16">
    <source>
        <dbReference type="ARBA" id="ARBA00047899"/>
    </source>
</evidence>
<evidence type="ECO:0000256" key="18">
    <source>
        <dbReference type="SAM" id="MobiDB-lite"/>
    </source>
</evidence>
<evidence type="ECO:0000256" key="10">
    <source>
        <dbReference type="ARBA" id="ARBA00022741"/>
    </source>
</evidence>
<dbReference type="Gene3D" id="1.10.150.50">
    <property type="entry name" value="Transcription Factor, Ets-1"/>
    <property type="match status" value="1"/>
</dbReference>
<dbReference type="InterPro" id="IPR008271">
    <property type="entry name" value="Ser/Thr_kinase_AS"/>
</dbReference>
<keyword evidence="11" id="KW-0863">Zinc-finger</keyword>
<dbReference type="EC" id="2.7.11.1" evidence="4"/>
<evidence type="ECO:0000256" key="9">
    <source>
        <dbReference type="ARBA" id="ARBA00022723"/>
    </source>
</evidence>
<dbReference type="GeneID" id="112393352"/>
<evidence type="ECO:0000256" key="7">
    <source>
        <dbReference type="ARBA" id="ARBA00022553"/>
    </source>
</evidence>
<accession>A0A341AKP7</accession>
<evidence type="ECO:0000313" key="22">
    <source>
        <dbReference type="RefSeq" id="XP_024591326.1"/>
    </source>
</evidence>
<sequence>MLAVAARPDCLAGWVGRRSPEAHCSFEEEVREVRGTARGLGRAGRCQGRSSGFRDRTGKAGAKLVRYICKQRQCKLSVAPSERTPELNSYPRFSDWLYTFNVRPEVVQEILCELTLDALLDMNEAKVKETLRRCGASAEECGRLQYALTCLRKVTGLGGDHKEDSGWSSSDARRESGSGPPADSLSSASLPWPPGSSQLGRVGSGAQGPRSVSVSALPTSDSPNPGPGEGLADPCISLHTSGRLTPRALPSFITPPTTPQLRRHTKLKPPRTPPPPSRKVFQLLPSFPTLTRSKSHESQLGNRIDEVSPMRFDLLHGSPQMVRRDIGLSVTHRFSTKSWLSQVCHVCQKSMMFGVKCKHCRLKCHNKCTKEAPACRISFLPLPRLRRTESVPSDINNPVDRAAEPHFGTLPKALTKKEHPLAMNHLDSSSNPSSTTSSTPSSPAPFPTSSNPPSATTPPNPSPGQRDGRFNFPDISAFPQAVPFAEADSSRLENPPKADASEDHEVEAEEPEAGRSEVEDDEDELDDLPSSRRPWRGPISRKASQTSVYLQEWDIPFEQVELGEPIGQGRWGRVHRGRWHGEVAIRLLEMDGHNQDHLKLFKKEVMNYRQTRHENVVLFMGACMNPPHLAIITSFCKGRTLHSFVRDPKTSVDINKTRQIAQEIIKGMGYLHAKGIVHKDLKSKNVFYDNGKVVITDFGLFGISGVVREGRRENQLKLSHDWLCYLAPEIVREMTPGKDEDQLPFSKAADVYAFGTVWYELQARDWPLKNQAAEALIWQIGSGEGMKRVLASISLGKEVTEILSACWAFDLQERPSFPLLMDMLEKLPKLNRRLSHPGHFWKSADINSSKVVSRFERFGLGVLESSNPKM</sequence>
<evidence type="ECO:0000259" key="19">
    <source>
        <dbReference type="PROSITE" id="PS50011"/>
    </source>
</evidence>
<evidence type="ECO:0000259" key="20">
    <source>
        <dbReference type="PROSITE" id="PS50081"/>
    </source>
</evidence>
<dbReference type="RefSeq" id="XP_024591326.1">
    <property type="nucleotide sequence ID" value="XM_024735558.1"/>
</dbReference>
<dbReference type="PROSITE" id="PS00108">
    <property type="entry name" value="PROTEIN_KINASE_ST"/>
    <property type="match status" value="1"/>
</dbReference>
<keyword evidence="7" id="KW-0597">Phosphoprotein</keyword>
<keyword evidence="21" id="KW-1185">Reference proteome</keyword>
<dbReference type="FunFam" id="1.10.150.50:FF:000031">
    <property type="entry name" value="Kinase suppressor of Ras 2"/>
    <property type="match status" value="1"/>
</dbReference>
<evidence type="ECO:0000256" key="2">
    <source>
        <dbReference type="ARBA" id="ARBA00004496"/>
    </source>
</evidence>
<dbReference type="Pfam" id="PF07714">
    <property type="entry name" value="PK_Tyr_Ser-Thr"/>
    <property type="match status" value="1"/>
</dbReference>
<dbReference type="FunFam" id="3.30.60.20:FF:000010">
    <property type="entry name" value="Putative kinase suppressor of Ras 1"/>
    <property type="match status" value="1"/>
</dbReference>
<dbReference type="FunFam" id="1.10.510.10:FF:000107">
    <property type="entry name" value="kinase suppressor of Ras 1"/>
    <property type="match status" value="1"/>
</dbReference>
<feature type="domain" description="Protein kinase" evidence="19">
    <location>
        <begin position="560"/>
        <end position="830"/>
    </location>
</feature>
<dbReference type="SUPFAM" id="SSF57889">
    <property type="entry name" value="Cysteine-rich domain"/>
    <property type="match status" value="1"/>
</dbReference>
<dbReference type="InterPro" id="IPR000719">
    <property type="entry name" value="Prot_kinase_dom"/>
</dbReference>
<dbReference type="SUPFAM" id="SSF56112">
    <property type="entry name" value="Protein kinase-like (PK-like)"/>
    <property type="match status" value="1"/>
</dbReference>
<keyword evidence="9" id="KW-0479">Metal-binding</keyword>
<dbReference type="PANTHER" id="PTHR23257">
    <property type="entry name" value="SERINE-THREONINE PROTEIN KINASE"/>
    <property type="match status" value="1"/>
</dbReference>
<dbReference type="CDD" id="cd14152">
    <property type="entry name" value="STKc_KSR1"/>
    <property type="match status" value="1"/>
</dbReference>
<keyword evidence="14" id="KW-0067">ATP-binding</keyword>
<evidence type="ECO:0000256" key="5">
    <source>
        <dbReference type="ARBA" id="ARBA00022490"/>
    </source>
</evidence>
<dbReference type="GO" id="GO:0005783">
    <property type="term" value="C:endoplasmic reticulum"/>
    <property type="evidence" value="ECO:0007669"/>
    <property type="project" value="TreeGrafter"/>
</dbReference>
<evidence type="ECO:0000256" key="1">
    <source>
        <dbReference type="ARBA" id="ARBA00004170"/>
    </source>
</evidence>
<dbReference type="PROSITE" id="PS50081">
    <property type="entry name" value="ZF_DAG_PE_2"/>
    <property type="match status" value="1"/>
</dbReference>
<comment type="catalytic activity">
    <reaction evidence="16">
        <text>L-threonyl-[protein] + ATP = O-phospho-L-threonyl-[protein] + ADP + H(+)</text>
        <dbReference type="Rhea" id="RHEA:46608"/>
        <dbReference type="Rhea" id="RHEA-COMP:11060"/>
        <dbReference type="Rhea" id="RHEA-COMP:11605"/>
        <dbReference type="ChEBI" id="CHEBI:15378"/>
        <dbReference type="ChEBI" id="CHEBI:30013"/>
        <dbReference type="ChEBI" id="CHEBI:30616"/>
        <dbReference type="ChEBI" id="CHEBI:61977"/>
        <dbReference type="ChEBI" id="CHEBI:456216"/>
        <dbReference type="EC" id="2.7.11.1"/>
    </reaction>
</comment>
<dbReference type="InterPro" id="IPR046349">
    <property type="entry name" value="C1-like_sf"/>
</dbReference>
<dbReference type="CTD" id="8844"/>
<feature type="domain" description="Phorbol-ester/DAG-type" evidence="20">
    <location>
        <begin position="331"/>
        <end position="375"/>
    </location>
</feature>
<comment type="similarity">
    <text evidence="3">Belongs to the protein kinase superfamily. TKL Ser/Thr protein kinase family.</text>
</comment>
<dbReference type="GO" id="GO:0008270">
    <property type="term" value="F:zinc ion binding"/>
    <property type="evidence" value="ECO:0007669"/>
    <property type="project" value="UniProtKB-KW"/>
</dbReference>
<keyword evidence="8" id="KW-0808">Transferase</keyword>
<organism evidence="21 22">
    <name type="scientific">Neophocaena asiaeorientalis asiaeorientalis</name>
    <name type="common">Yangtze finless porpoise</name>
    <name type="synonym">Neophocaena phocaenoides subsp. asiaeorientalis</name>
    <dbReference type="NCBI Taxonomy" id="1706337"/>
    <lineage>
        <taxon>Eukaryota</taxon>
        <taxon>Metazoa</taxon>
        <taxon>Chordata</taxon>
        <taxon>Craniata</taxon>
        <taxon>Vertebrata</taxon>
        <taxon>Euteleostomi</taxon>
        <taxon>Mammalia</taxon>
        <taxon>Eutheria</taxon>
        <taxon>Laurasiatheria</taxon>
        <taxon>Artiodactyla</taxon>
        <taxon>Whippomorpha</taxon>
        <taxon>Cetacea</taxon>
        <taxon>Odontoceti</taxon>
        <taxon>Phocoenidae</taxon>
        <taxon>Neophocaena</taxon>
    </lineage>
</organism>
<comment type="subcellular location">
    <subcellularLocation>
        <location evidence="2">Cytoplasm</location>
    </subcellularLocation>
    <subcellularLocation>
        <location evidence="1">Membrane</location>
        <topology evidence="1">Peripheral membrane protein</topology>
    </subcellularLocation>
</comment>
<dbReference type="InterPro" id="IPR002219">
    <property type="entry name" value="PKC_DAG/PE"/>
</dbReference>
<keyword evidence="5" id="KW-0963">Cytoplasm</keyword>
<evidence type="ECO:0000256" key="12">
    <source>
        <dbReference type="ARBA" id="ARBA00022777"/>
    </source>
</evidence>
<evidence type="ECO:0000256" key="13">
    <source>
        <dbReference type="ARBA" id="ARBA00022833"/>
    </source>
</evidence>
<feature type="compositionally biased region" description="Polar residues" evidence="18">
    <location>
        <begin position="210"/>
        <end position="223"/>
    </location>
</feature>
<keyword evidence="10" id="KW-0547">Nucleotide-binding</keyword>
<dbReference type="SMART" id="SM00109">
    <property type="entry name" value="C1"/>
    <property type="match status" value="1"/>
</dbReference>
<feature type="compositionally biased region" description="Acidic residues" evidence="18">
    <location>
        <begin position="518"/>
        <end position="527"/>
    </location>
</feature>
<dbReference type="InterPro" id="IPR011009">
    <property type="entry name" value="Kinase-like_dom_sf"/>
</dbReference>
<dbReference type="FunFam" id="3.30.200.20:FF:000034">
    <property type="entry name" value="Kinase suppressor of Ras 1"/>
    <property type="match status" value="1"/>
</dbReference>
<keyword evidence="13" id="KW-0862">Zinc</keyword>
<feature type="compositionally biased region" description="Low complexity" evidence="18">
    <location>
        <begin position="428"/>
        <end position="454"/>
    </location>
</feature>
<evidence type="ECO:0000256" key="3">
    <source>
        <dbReference type="ARBA" id="ARBA00005843"/>
    </source>
</evidence>
<dbReference type="AlphaFoldDB" id="A0A341AKP7"/>
<dbReference type="PROSITE" id="PS50011">
    <property type="entry name" value="PROTEIN_KINASE_DOM"/>
    <property type="match status" value="1"/>
</dbReference>
<name>A0A341AKP7_NEOAA</name>
<dbReference type="Proteomes" id="UP000252040">
    <property type="component" value="Unplaced"/>
</dbReference>
<dbReference type="PANTHER" id="PTHR23257:SF716">
    <property type="entry name" value="KINASE SUPPRESSOR OF RAS 1"/>
    <property type="match status" value="1"/>
</dbReference>
<evidence type="ECO:0000256" key="17">
    <source>
        <dbReference type="ARBA" id="ARBA00048679"/>
    </source>
</evidence>
<evidence type="ECO:0000256" key="11">
    <source>
        <dbReference type="ARBA" id="ARBA00022771"/>
    </source>
</evidence>
<dbReference type="Gene3D" id="3.30.60.20">
    <property type="match status" value="1"/>
</dbReference>
<dbReference type="GO" id="GO:0004674">
    <property type="term" value="F:protein serine/threonine kinase activity"/>
    <property type="evidence" value="ECO:0007669"/>
    <property type="project" value="UniProtKB-KW"/>
</dbReference>
<dbReference type="Gene3D" id="3.30.200.20">
    <property type="entry name" value="Phosphorylase Kinase, domain 1"/>
    <property type="match status" value="1"/>
</dbReference>
<feature type="region of interest" description="Disordered" evidence="18">
    <location>
        <begin position="487"/>
        <end position="541"/>
    </location>
</feature>
<proteinExistence type="inferred from homology"/>
<dbReference type="CDD" id="cd20872">
    <property type="entry name" value="C1_KSR1"/>
    <property type="match status" value="1"/>
</dbReference>
<feature type="compositionally biased region" description="Basic and acidic residues" evidence="18">
    <location>
        <begin position="159"/>
        <end position="176"/>
    </location>
</feature>
<feature type="region of interest" description="Disordered" evidence="18">
    <location>
        <begin position="423"/>
        <end position="475"/>
    </location>
</feature>
<dbReference type="Gene3D" id="1.10.510.10">
    <property type="entry name" value="Transferase(Phosphotransferase) domain 1"/>
    <property type="match status" value="1"/>
</dbReference>
<reference evidence="22" key="1">
    <citation type="submission" date="2025-08" db="UniProtKB">
        <authorList>
            <consortium name="RefSeq"/>
        </authorList>
    </citation>
    <scope>IDENTIFICATION</scope>
    <source>
        <tissue evidence="22">Meat</tissue>
    </source>
</reference>
<dbReference type="GO" id="GO:0016020">
    <property type="term" value="C:membrane"/>
    <property type="evidence" value="ECO:0007669"/>
    <property type="project" value="UniProtKB-SubCell"/>
</dbReference>
<evidence type="ECO:0000256" key="6">
    <source>
        <dbReference type="ARBA" id="ARBA00022527"/>
    </source>
</evidence>
<dbReference type="GO" id="GO:0005524">
    <property type="term" value="F:ATP binding"/>
    <property type="evidence" value="ECO:0007669"/>
    <property type="project" value="UniProtKB-KW"/>
</dbReference>
<dbReference type="InterPro" id="IPR013761">
    <property type="entry name" value="SAM/pointed_sf"/>
</dbReference>
<feature type="region of interest" description="Disordered" evidence="18">
    <location>
        <begin position="246"/>
        <end position="278"/>
    </location>
</feature>